<sequence>MEISIEQAAEVRSEEGGTWWWAAASAQLALGLAAYRRGSGGSLMPVKAFGVASLFVGAGATALAGVVRVNGIHTVDDLKGMGASIRRGLGIPPRETA</sequence>
<dbReference type="EMBL" id="JAINDJ010000003">
    <property type="protein sequence ID" value="KAG9452206.1"/>
    <property type="molecule type" value="Genomic_DNA"/>
</dbReference>
<comment type="caution">
    <text evidence="2">The sequence shown here is derived from an EMBL/GenBank/DDBJ whole genome shotgun (WGS) entry which is preliminary data.</text>
</comment>
<feature type="transmembrane region" description="Helical" evidence="1">
    <location>
        <begin position="48"/>
        <end position="67"/>
    </location>
</feature>
<proteinExistence type="predicted"/>
<dbReference type="AlphaFoldDB" id="A0AAV7EX29"/>
<gene>
    <name evidence="2" type="ORF">H6P81_005110</name>
</gene>
<keyword evidence="1" id="KW-0812">Transmembrane</keyword>
<name>A0AAV7EX29_ARIFI</name>
<dbReference type="PANTHER" id="PTHR37744:SF1">
    <property type="entry name" value="STAR LIPID TRANSFER-LIKE PROTEIN"/>
    <property type="match status" value="1"/>
</dbReference>
<reference evidence="2 3" key="1">
    <citation type="submission" date="2021-07" db="EMBL/GenBank/DDBJ databases">
        <title>The Aristolochia fimbriata genome: insights into angiosperm evolution, floral development and chemical biosynthesis.</title>
        <authorList>
            <person name="Jiao Y."/>
        </authorList>
    </citation>
    <scope>NUCLEOTIDE SEQUENCE [LARGE SCALE GENOMIC DNA]</scope>
    <source>
        <strain evidence="2">IBCAS-2021</strain>
        <tissue evidence="2">Leaf</tissue>
    </source>
</reference>
<feature type="transmembrane region" description="Helical" evidence="1">
    <location>
        <begin position="19"/>
        <end position="36"/>
    </location>
</feature>
<accession>A0AAV7EX29</accession>
<organism evidence="2 3">
    <name type="scientific">Aristolochia fimbriata</name>
    <name type="common">White veined hardy Dutchman's pipe vine</name>
    <dbReference type="NCBI Taxonomy" id="158543"/>
    <lineage>
        <taxon>Eukaryota</taxon>
        <taxon>Viridiplantae</taxon>
        <taxon>Streptophyta</taxon>
        <taxon>Embryophyta</taxon>
        <taxon>Tracheophyta</taxon>
        <taxon>Spermatophyta</taxon>
        <taxon>Magnoliopsida</taxon>
        <taxon>Magnoliidae</taxon>
        <taxon>Piperales</taxon>
        <taxon>Aristolochiaceae</taxon>
        <taxon>Aristolochia</taxon>
    </lineage>
</organism>
<protein>
    <submittedName>
        <fullName evidence="2">Uncharacterized protein</fullName>
    </submittedName>
</protein>
<dbReference type="Proteomes" id="UP000825729">
    <property type="component" value="Unassembled WGS sequence"/>
</dbReference>
<evidence type="ECO:0000313" key="3">
    <source>
        <dbReference type="Proteomes" id="UP000825729"/>
    </source>
</evidence>
<keyword evidence="3" id="KW-1185">Reference proteome</keyword>
<keyword evidence="1" id="KW-1133">Transmembrane helix</keyword>
<dbReference type="PANTHER" id="PTHR37744">
    <property type="entry name" value="STAR LIPID TRANSFER-LIKE PROTEIN"/>
    <property type="match status" value="1"/>
</dbReference>
<evidence type="ECO:0000256" key="1">
    <source>
        <dbReference type="SAM" id="Phobius"/>
    </source>
</evidence>
<evidence type="ECO:0000313" key="2">
    <source>
        <dbReference type="EMBL" id="KAG9452206.1"/>
    </source>
</evidence>
<keyword evidence="1" id="KW-0472">Membrane</keyword>